<keyword evidence="2" id="KW-1185">Reference proteome</keyword>
<dbReference type="AlphaFoldDB" id="A0AAV4A171"/>
<proteinExistence type="predicted"/>
<evidence type="ECO:0000313" key="1">
    <source>
        <dbReference type="EMBL" id="GFO00612.1"/>
    </source>
</evidence>
<comment type="caution">
    <text evidence="1">The sequence shown here is derived from an EMBL/GenBank/DDBJ whole genome shotgun (WGS) entry which is preliminary data.</text>
</comment>
<dbReference type="EMBL" id="BLXT01003136">
    <property type="protein sequence ID" value="GFO00612.1"/>
    <property type="molecule type" value="Genomic_DNA"/>
</dbReference>
<reference evidence="1 2" key="1">
    <citation type="journal article" date="2021" name="Elife">
        <title>Chloroplast acquisition without the gene transfer in kleptoplastic sea slugs, Plakobranchus ocellatus.</title>
        <authorList>
            <person name="Maeda T."/>
            <person name="Takahashi S."/>
            <person name="Yoshida T."/>
            <person name="Shimamura S."/>
            <person name="Takaki Y."/>
            <person name="Nagai Y."/>
            <person name="Toyoda A."/>
            <person name="Suzuki Y."/>
            <person name="Arimoto A."/>
            <person name="Ishii H."/>
            <person name="Satoh N."/>
            <person name="Nishiyama T."/>
            <person name="Hasebe M."/>
            <person name="Maruyama T."/>
            <person name="Minagawa J."/>
            <person name="Obokata J."/>
            <person name="Shigenobu S."/>
        </authorList>
    </citation>
    <scope>NUCLEOTIDE SEQUENCE [LARGE SCALE GENOMIC DNA]</scope>
</reference>
<sequence>MSPRLNLAHLTGAASRRLFPRPAFCYRPAARVWLGLADWGLELETLLSPSHYATVARTIGCFYFYIAT</sequence>
<name>A0AAV4A171_9GAST</name>
<evidence type="ECO:0000313" key="2">
    <source>
        <dbReference type="Proteomes" id="UP000735302"/>
    </source>
</evidence>
<gene>
    <name evidence="1" type="ORF">PoB_002711700</name>
</gene>
<dbReference type="Proteomes" id="UP000735302">
    <property type="component" value="Unassembled WGS sequence"/>
</dbReference>
<organism evidence="1 2">
    <name type="scientific">Plakobranchus ocellatus</name>
    <dbReference type="NCBI Taxonomy" id="259542"/>
    <lineage>
        <taxon>Eukaryota</taxon>
        <taxon>Metazoa</taxon>
        <taxon>Spiralia</taxon>
        <taxon>Lophotrochozoa</taxon>
        <taxon>Mollusca</taxon>
        <taxon>Gastropoda</taxon>
        <taxon>Heterobranchia</taxon>
        <taxon>Euthyneura</taxon>
        <taxon>Panpulmonata</taxon>
        <taxon>Sacoglossa</taxon>
        <taxon>Placobranchoidea</taxon>
        <taxon>Plakobranchidae</taxon>
        <taxon>Plakobranchus</taxon>
    </lineage>
</organism>
<protein>
    <submittedName>
        <fullName evidence="1">Uncharacterized protein</fullName>
    </submittedName>
</protein>
<accession>A0AAV4A171</accession>